<proteinExistence type="predicted"/>
<dbReference type="Proteomes" id="UP000246635">
    <property type="component" value="Unassembled WGS sequence"/>
</dbReference>
<comment type="caution">
    <text evidence="1">The sequence shown here is derived from an EMBL/GenBank/DDBJ whole genome shotgun (WGS) entry which is preliminary data.</text>
</comment>
<dbReference type="AlphaFoldDB" id="A0A2V2YTX4"/>
<keyword evidence="2" id="KW-1185">Reference proteome</keyword>
<protein>
    <submittedName>
        <fullName evidence="1">Uncharacterized protein</fullName>
    </submittedName>
</protein>
<gene>
    <name evidence="1" type="ORF">DFQ01_109176</name>
</gene>
<organism evidence="1 2">
    <name type="scientific">Paenibacillus cellulosilyticus</name>
    <dbReference type="NCBI Taxonomy" id="375489"/>
    <lineage>
        <taxon>Bacteria</taxon>
        <taxon>Bacillati</taxon>
        <taxon>Bacillota</taxon>
        <taxon>Bacilli</taxon>
        <taxon>Bacillales</taxon>
        <taxon>Paenibacillaceae</taxon>
        <taxon>Paenibacillus</taxon>
    </lineage>
</organism>
<dbReference type="EMBL" id="QGTQ01000009">
    <property type="protein sequence ID" value="PWW02551.1"/>
    <property type="molecule type" value="Genomic_DNA"/>
</dbReference>
<reference evidence="1 2" key="1">
    <citation type="submission" date="2018-05" db="EMBL/GenBank/DDBJ databases">
        <title>Genomic Encyclopedia of Type Strains, Phase III (KMG-III): the genomes of soil and plant-associated and newly described type strains.</title>
        <authorList>
            <person name="Whitman W."/>
        </authorList>
    </citation>
    <scope>NUCLEOTIDE SEQUENCE [LARGE SCALE GENOMIC DNA]</scope>
    <source>
        <strain evidence="1 2">CECT 5696</strain>
    </source>
</reference>
<evidence type="ECO:0000313" key="1">
    <source>
        <dbReference type="EMBL" id="PWW02551.1"/>
    </source>
</evidence>
<name>A0A2V2YTX4_9BACL</name>
<evidence type="ECO:0000313" key="2">
    <source>
        <dbReference type="Proteomes" id="UP000246635"/>
    </source>
</evidence>
<sequence length="41" mass="4565">MGLPSPGPRKGSWDAQRRDRVLGCWESRAFGQAFGWCVEGL</sequence>
<accession>A0A2V2YTX4</accession>